<feature type="transmembrane region" description="Helical" evidence="6">
    <location>
        <begin position="93"/>
        <end position="119"/>
    </location>
</feature>
<evidence type="ECO:0000313" key="8">
    <source>
        <dbReference type="Proteomes" id="UP001183817"/>
    </source>
</evidence>
<feature type="transmembrane region" description="Helical" evidence="6">
    <location>
        <begin position="160"/>
        <end position="180"/>
    </location>
</feature>
<dbReference type="PANTHER" id="PTHR30250">
    <property type="entry name" value="PST FAMILY PREDICTED COLANIC ACID TRANSPORTER"/>
    <property type="match status" value="1"/>
</dbReference>
<organism evidence="7 8">
    <name type="scientific">Paeniglutamicibacter sulfureus</name>
    <dbReference type="NCBI Taxonomy" id="43666"/>
    <lineage>
        <taxon>Bacteria</taxon>
        <taxon>Bacillati</taxon>
        <taxon>Actinomycetota</taxon>
        <taxon>Actinomycetes</taxon>
        <taxon>Micrococcales</taxon>
        <taxon>Micrococcaceae</taxon>
        <taxon>Paeniglutamicibacter</taxon>
    </lineage>
</organism>
<evidence type="ECO:0000256" key="2">
    <source>
        <dbReference type="ARBA" id="ARBA00022475"/>
    </source>
</evidence>
<evidence type="ECO:0000256" key="4">
    <source>
        <dbReference type="ARBA" id="ARBA00022989"/>
    </source>
</evidence>
<protein>
    <submittedName>
        <fullName evidence="7">O-antigen/teichoic acid export membrane protein</fullName>
    </submittedName>
</protein>
<name>A0ABU2BJI1_9MICC</name>
<evidence type="ECO:0000256" key="1">
    <source>
        <dbReference type="ARBA" id="ARBA00004651"/>
    </source>
</evidence>
<dbReference type="RefSeq" id="WP_310288990.1">
    <property type="nucleotide sequence ID" value="NZ_BAAAWO010000001.1"/>
</dbReference>
<reference evidence="7 8" key="1">
    <citation type="submission" date="2023-07" db="EMBL/GenBank/DDBJ databases">
        <title>Sequencing the genomes of 1000 actinobacteria strains.</title>
        <authorList>
            <person name="Klenk H.-P."/>
        </authorList>
    </citation>
    <scope>NUCLEOTIDE SEQUENCE [LARGE SCALE GENOMIC DNA]</scope>
    <source>
        <strain evidence="7 8">DSM 20167</strain>
    </source>
</reference>
<proteinExistence type="predicted"/>
<comment type="subcellular location">
    <subcellularLocation>
        <location evidence="1">Cell membrane</location>
        <topology evidence="1">Multi-pass membrane protein</topology>
    </subcellularLocation>
</comment>
<evidence type="ECO:0000256" key="5">
    <source>
        <dbReference type="ARBA" id="ARBA00023136"/>
    </source>
</evidence>
<gene>
    <name evidence="7" type="ORF">J2S64_001190</name>
</gene>
<evidence type="ECO:0000313" key="7">
    <source>
        <dbReference type="EMBL" id="MDR7357499.1"/>
    </source>
</evidence>
<feature type="transmembrane region" description="Helical" evidence="6">
    <location>
        <begin position="375"/>
        <end position="394"/>
    </location>
</feature>
<dbReference type="PANTHER" id="PTHR30250:SF11">
    <property type="entry name" value="O-ANTIGEN TRANSPORTER-RELATED"/>
    <property type="match status" value="1"/>
</dbReference>
<keyword evidence="4 6" id="KW-1133">Transmembrane helix</keyword>
<dbReference type="EMBL" id="JAVDYI010000001">
    <property type="protein sequence ID" value="MDR7357499.1"/>
    <property type="molecule type" value="Genomic_DNA"/>
</dbReference>
<feature type="transmembrane region" description="Helical" evidence="6">
    <location>
        <begin position="346"/>
        <end position="363"/>
    </location>
</feature>
<keyword evidence="8" id="KW-1185">Reference proteome</keyword>
<dbReference type="Proteomes" id="UP001183817">
    <property type="component" value="Unassembled WGS sequence"/>
</dbReference>
<feature type="transmembrane region" description="Helical" evidence="6">
    <location>
        <begin position="186"/>
        <end position="208"/>
    </location>
</feature>
<keyword evidence="2" id="KW-1003">Cell membrane</keyword>
<feature type="transmembrane region" description="Helical" evidence="6">
    <location>
        <begin position="131"/>
        <end position="148"/>
    </location>
</feature>
<evidence type="ECO:0000256" key="3">
    <source>
        <dbReference type="ARBA" id="ARBA00022692"/>
    </source>
</evidence>
<accession>A0ABU2BJI1</accession>
<feature type="transmembrane region" description="Helical" evidence="6">
    <location>
        <begin position="400"/>
        <end position="420"/>
    </location>
</feature>
<sequence>MTSEKIGIAGSLRARFNDPLRRSADALIIGTGLTSVLGLAFWALAARWLPTSAVGIGVALMSTVALLANFATLGMNNGLIRFLPAAGSGTARIIMSCYAFCAGAAMFAAGIFLLGQPLWAEKLGFLRDNPVAMLVFVVGTAIWVLYVLQDQVLIGLRRTGWVPIQNGLASVFKIALLPLFAGAATWAIFAATMIPALLAVLLITALALRYARQAAARDSRPAKETRVPISSIVRFAASDHLATMLWFATNDVLTLIVLQVAGAEASAYWYIANAIGESLYLIVSNVGSVLIAESVHDPAHATAYARRALFHGAQLVVPAAILGIVFAPFVLRLMGPHYAENATSPLRFILASAIPHLIVGISVSTARVRGNMRAVVGVYAFISISTWVGGWYALHTWGLAGIGLAILMIHSITAVFLLMTGRTGLWDNERGWRSFVDGAGRLHHSRRTKRKLERTGYSFPTAHNACGVPKARGTNWPKPWTNTIATAGERQ</sequence>
<keyword evidence="3 6" id="KW-0812">Transmembrane</keyword>
<evidence type="ECO:0000256" key="6">
    <source>
        <dbReference type="SAM" id="Phobius"/>
    </source>
</evidence>
<dbReference type="InterPro" id="IPR050833">
    <property type="entry name" value="Poly_Biosynth_Transport"/>
</dbReference>
<feature type="transmembrane region" description="Helical" evidence="6">
    <location>
        <begin position="313"/>
        <end position="334"/>
    </location>
</feature>
<feature type="transmembrane region" description="Helical" evidence="6">
    <location>
        <begin position="26"/>
        <end position="45"/>
    </location>
</feature>
<keyword evidence="5 6" id="KW-0472">Membrane</keyword>
<feature type="transmembrane region" description="Helical" evidence="6">
    <location>
        <begin position="51"/>
        <end position="72"/>
    </location>
</feature>
<comment type="caution">
    <text evidence="7">The sequence shown here is derived from an EMBL/GenBank/DDBJ whole genome shotgun (WGS) entry which is preliminary data.</text>
</comment>